<feature type="compositionally biased region" description="Basic and acidic residues" evidence="1">
    <location>
        <begin position="43"/>
        <end position="52"/>
    </location>
</feature>
<accession>A0AAD2HGF5</accession>
<evidence type="ECO:0000256" key="1">
    <source>
        <dbReference type="SAM" id="MobiDB-lite"/>
    </source>
</evidence>
<feature type="non-terminal residue" evidence="2">
    <location>
        <position position="52"/>
    </location>
</feature>
<evidence type="ECO:0000313" key="3">
    <source>
        <dbReference type="Proteomes" id="UP001295794"/>
    </source>
</evidence>
<feature type="compositionally biased region" description="Basic and acidic residues" evidence="1">
    <location>
        <begin position="1"/>
        <end position="17"/>
    </location>
</feature>
<dbReference type="EMBL" id="CAVNYO010000403">
    <property type="protein sequence ID" value="CAK5274725.1"/>
    <property type="molecule type" value="Genomic_DNA"/>
</dbReference>
<feature type="region of interest" description="Disordered" evidence="1">
    <location>
        <begin position="1"/>
        <end position="52"/>
    </location>
</feature>
<reference evidence="2" key="1">
    <citation type="submission" date="2023-11" db="EMBL/GenBank/DDBJ databases">
        <authorList>
            <person name="De Vega J J."/>
            <person name="De Vega J J."/>
        </authorList>
    </citation>
    <scope>NUCLEOTIDE SEQUENCE</scope>
</reference>
<dbReference type="Proteomes" id="UP001295794">
    <property type="component" value="Unassembled WGS sequence"/>
</dbReference>
<gene>
    <name evidence="2" type="ORF">MYCIT1_LOCUS22023</name>
</gene>
<evidence type="ECO:0000313" key="2">
    <source>
        <dbReference type="EMBL" id="CAK5274725.1"/>
    </source>
</evidence>
<proteinExistence type="predicted"/>
<organism evidence="2 3">
    <name type="scientific">Mycena citricolor</name>
    <dbReference type="NCBI Taxonomy" id="2018698"/>
    <lineage>
        <taxon>Eukaryota</taxon>
        <taxon>Fungi</taxon>
        <taxon>Dikarya</taxon>
        <taxon>Basidiomycota</taxon>
        <taxon>Agaricomycotina</taxon>
        <taxon>Agaricomycetes</taxon>
        <taxon>Agaricomycetidae</taxon>
        <taxon>Agaricales</taxon>
        <taxon>Marasmiineae</taxon>
        <taxon>Mycenaceae</taxon>
        <taxon>Mycena</taxon>
    </lineage>
</organism>
<name>A0AAD2HGF5_9AGAR</name>
<feature type="compositionally biased region" description="Polar residues" evidence="1">
    <location>
        <begin position="31"/>
        <end position="41"/>
    </location>
</feature>
<comment type="caution">
    <text evidence="2">The sequence shown here is derived from an EMBL/GenBank/DDBJ whole genome shotgun (WGS) entry which is preliminary data.</text>
</comment>
<protein>
    <submittedName>
        <fullName evidence="2">Uncharacterized protein</fullName>
    </submittedName>
</protein>
<dbReference type="AlphaFoldDB" id="A0AAD2HGF5"/>
<feature type="non-terminal residue" evidence="2">
    <location>
        <position position="1"/>
    </location>
</feature>
<sequence length="52" mass="6226">MRSRLEQSRGNRQETRGPSRRTRQVMRENIHASQVTRNVNSFRGEKKNIQML</sequence>
<keyword evidence="3" id="KW-1185">Reference proteome</keyword>